<accession>A0A656ALH7</accession>
<reference evidence="1 2" key="1">
    <citation type="submission" date="2015-07" db="EMBL/GenBank/DDBJ databases">
        <authorList>
            <consortium name="Pathogen Informatics"/>
        </authorList>
    </citation>
    <scope>NUCLEOTIDE SEQUENCE [LARGE SCALE GENOMIC DNA]</scope>
    <source>
        <strain evidence="1 2">A316</strain>
    </source>
</reference>
<protein>
    <submittedName>
        <fullName evidence="1">Uncharacterized protein</fullName>
    </submittedName>
</protein>
<gene>
    <name evidence="1" type="ORF">ERS013200_03458</name>
</gene>
<evidence type="ECO:0000313" key="2">
    <source>
        <dbReference type="Proteomes" id="UP000041770"/>
    </source>
</evidence>
<dbReference type="AlphaFoldDB" id="A0A656ALH7"/>
<dbReference type="Proteomes" id="UP000041770">
    <property type="component" value="Unassembled WGS sequence"/>
</dbReference>
<proteinExistence type="predicted"/>
<evidence type="ECO:0000313" key="1">
    <source>
        <dbReference type="EMBL" id="CSD18438.1"/>
    </source>
</evidence>
<organism evidence="1 2">
    <name type="scientific">Vibrio cholerae</name>
    <dbReference type="NCBI Taxonomy" id="666"/>
    <lineage>
        <taxon>Bacteria</taxon>
        <taxon>Pseudomonadati</taxon>
        <taxon>Pseudomonadota</taxon>
        <taxon>Gammaproteobacteria</taxon>
        <taxon>Vibrionales</taxon>
        <taxon>Vibrionaceae</taxon>
        <taxon>Vibrio</taxon>
    </lineage>
</organism>
<dbReference type="EMBL" id="CWQY01000034">
    <property type="protein sequence ID" value="CSD18438.1"/>
    <property type="molecule type" value="Genomic_DNA"/>
</dbReference>
<sequence length="85" mass="9970">MCAKTYARSVRDTNTCRDHVIDHFREFVDAIDCQHSASQTRFDLALCQFWKINGAFIGPCDVVQQTENPIQYRTVWFNQTVRNQL</sequence>
<name>A0A656ALH7_VIBCL</name>